<dbReference type="SUPFAM" id="SSF54593">
    <property type="entry name" value="Glyoxalase/Bleomycin resistance protein/Dihydroxybiphenyl dioxygenase"/>
    <property type="match status" value="1"/>
</dbReference>
<dbReference type="Gene3D" id="3.10.180.10">
    <property type="entry name" value="2,3-Dihydroxybiphenyl 1,2-Dioxygenase, domain 1"/>
    <property type="match status" value="1"/>
</dbReference>
<sequence length="117" mass="13095">MILNHVNLAVSDVQKAREFLMKYFGLDPKGLPGNDKVAILRDEQGMVLTLTNFEGATEVKYPSSFHIGFIQESPAKVDEMNARLKADGYEVDPPSRQHGSWTFYFVAPGDFMIEVLG</sequence>
<keyword evidence="3" id="KW-1185">Reference proteome</keyword>
<evidence type="ECO:0000259" key="1">
    <source>
        <dbReference type="PROSITE" id="PS51819"/>
    </source>
</evidence>
<dbReference type="OrthoDB" id="1270449at2"/>
<dbReference type="KEGG" id="pbor:BSF38_02495"/>
<dbReference type="InterPro" id="IPR037523">
    <property type="entry name" value="VOC_core"/>
</dbReference>
<organism evidence="2 3">
    <name type="scientific">Paludisphaera borealis</name>
    <dbReference type="NCBI Taxonomy" id="1387353"/>
    <lineage>
        <taxon>Bacteria</taxon>
        <taxon>Pseudomonadati</taxon>
        <taxon>Planctomycetota</taxon>
        <taxon>Planctomycetia</taxon>
        <taxon>Isosphaerales</taxon>
        <taxon>Isosphaeraceae</taxon>
        <taxon>Paludisphaera</taxon>
    </lineage>
</organism>
<protein>
    <recommendedName>
        <fullName evidence="1">VOC domain-containing protein</fullName>
    </recommendedName>
</protein>
<dbReference type="InterPro" id="IPR029068">
    <property type="entry name" value="Glyas_Bleomycin-R_OHBP_Dase"/>
</dbReference>
<dbReference type="EMBL" id="CP019082">
    <property type="protein sequence ID" value="APW60997.1"/>
    <property type="molecule type" value="Genomic_DNA"/>
</dbReference>
<feature type="domain" description="VOC" evidence="1">
    <location>
        <begin position="2"/>
        <end position="117"/>
    </location>
</feature>
<dbReference type="Pfam" id="PF00903">
    <property type="entry name" value="Glyoxalase"/>
    <property type="match status" value="1"/>
</dbReference>
<evidence type="ECO:0000313" key="2">
    <source>
        <dbReference type="EMBL" id="APW60997.1"/>
    </source>
</evidence>
<dbReference type="RefSeq" id="WP_076346020.1">
    <property type="nucleotide sequence ID" value="NZ_CP019082.1"/>
</dbReference>
<dbReference type="Proteomes" id="UP000186309">
    <property type="component" value="Chromosome"/>
</dbReference>
<dbReference type="AlphaFoldDB" id="A0A1U7CPZ3"/>
<gene>
    <name evidence="2" type="ORF">BSF38_02495</name>
</gene>
<dbReference type="InterPro" id="IPR004360">
    <property type="entry name" value="Glyas_Fos-R_dOase_dom"/>
</dbReference>
<dbReference type="PANTHER" id="PTHR36113:SF3">
    <property type="entry name" value="SLL5075 PROTEIN"/>
    <property type="match status" value="1"/>
</dbReference>
<evidence type="ECO:0000313" key="3">
    <source>
        <dbReference type="Proteomes" id="UP000186309"/>
    </source>
</evidence>
<dbReference type="CDD" id="cd06587">
    <property type="entry name" value="VOC"/>
    <property type="match status" value="1"/>
</dbReference>
<dbReference type="STRING" id="1387353.BSF38_02495"/>
<name>A0A1U7CPZ3_9BACT</name>
<dbReference type="InterPro" id="IPR051332">
    <property type="entry name" value="Fosfomycin_Res_Enzymes"/>
</dbReference>
<dbReference type="PANTHER" id="PTHR36113">
    <property type="entry name" value="LYASE, PUTATIVE-RELATED-RELATED"/>
    <property type="match status" value="1"/>
</dbReference>
<dbReference type="PROSITE" id="PS51819">
    <property type="entry name" value="VOC"/>
    <property type="match status" value="1"/>
</dbReference>
<reference evidence="3" key="1">
    <citation type="submission" date="2016-12" db="EMBL/GenBank/DDBJ databases">
        <title>Comparative genomics of four Isosphaeraceae planctomycetes: a common pool of plasmids and glycoside hydrolase genes.</title>
        <authorList>
            <person name="Ivanova A."/>
        </authorList>
    </citation>
    <scope>NUCLEOTIDE SEQUENCE [LARGE SCALE GENOMIC DNA]</scope>
    <source>
        <strain evidence="3">PX4</strain>
    </source>
</reference>
<accession>A0A1U7CPZ3</accession>
<proteinExistence type="predicted"/>